<dbReference type="EMBL" id="MU007122">
    <property type="protein sequence ID" value="KAF2418939.1"/>
    <property type="molecule type" value="Genomic_DNA"/>
</dbReference>
<evidence type="ECO:0000313" key="2">
    <source>
        <dbReference type="EMBL" id="KAF2418939.1"/>
    </source>
</evidence>
<organism evidence="2 3">
    <name type="scientific">Tothia fuscella</name>
    <dbReference type="NCBI Taxonomy" id="1048955"/>
    <lineage>
        <taxon>Eukaryota</taxon>
        <taxon>Fungi</taxon>
        <taxon>Dikarya</taxon>
        <taxon>Ascomycota</taxon>
        <taxon>Pezizomycotina</taxon>
        <taxon>Dothideomycetes</taxon>
        <taxon>Pleosporomycetidae</taxon>
        <taxon>Venturiales</taxon>
        <taxon>Cylindrosympodiaceae</taxon>
        <taxon>Tothia</taxon>
    </lineage>
</organism>
<comment type="caution">
    <text evidence="2">The sequence shown here is derived from an EMBL/GenBank/DDBJ whole genome shotgun (WGS) entry which is preliminary data.</text>
</comment>
<proteinExistence type="predicted"/>
<feature type="region of interest" description="Disordered" evidence="1">
    <location>
        <begin position="1"/>
        <end position="25"/>
    </location>
</feature>
<feature type="compositionally biased region" description="Basic residues" evidence="1">
    <location>
        <begin position="1"/>
        <end position="10"/>
    </location>
</feature>
<evidence type="ECO:0000313" key="3">
    <source>
        <dbReference type="Proteomes" id="UP000800235"/>
    </source>
</evidence>
<dbReference type="PANTHER" id="PTHR39290">
    <property type="entry name" value="C3H1-TYPE DOMAIN-CONTAINING PROTEIN-RELATED"/>
    <property type="match status" value="1"/>
</dbReference>
<evidence type="ECO:0000256" key="1">
    <source>
        <dbReference type="SAM" id="MobiDB-lite"/>
    </source>
</evidence>
<dbReference type="InterPro" id="IPR029063">
    <property type="entry name" value="SAM-dependent_MTases_sf"/>
</dbReference>
<dbReference type="OrthoDB" id="5411518at2759"/>
<gene>
    <name evidence="2" type="ORF">EJ08DRAFT_46370</name>
</gene>
<dbReference type="PANTHER" id="PTHR39290:SF6">
    <property type="entry name" value="S-ADENOSYL-L-METHIONINE-DEPENDENT METHYLTRANSFERASES SUPERFAMILY PROTEIN"/>
    <property type="match status" value="1"/>
</dbReference>
<feature type="compositionally biased region" description="Polar residues" evidence="1">
    <location>
        <begin position="12"/>
        <end position="25"/>
    </location>
</feature>
<dbReference type="Proteomes" id="UP000800235">
    <property type="component" value="Unassembled WGS sequence"/>
</dbReference>
<dbReference type="AlphaFoldDB" id="A0A9P4TSQ8"/>
<keyword evidence="3" id="KW-1185">Reference proteome</keyword>
<dbReference type="SUPFAM" id="SSF53335">
    <property type="entry name" value="S-adenosyl-L-methionine-dependent methyltransferases"/>
    <property type="match status" value="1"/>
</dbReference>
<reference evidence="2" key="1">
    <citation type="journal article" date="2020" name="Stud. Mycol.">
        <title>101 Dothideomycetes genomes: a test case for predicting lifestyles and emergence of pathogens.</title>
        <authorList>
            <person name="Haridas S."/>
            <person name="Albert R."/>
            <person name="Binder M."/>
            <person name="Bloem J."/>
            <person name="Labutti K."/>
            <person name="Salamov A."/>
            <person name="Andreopoulos B."/>
            <person name="Baker S."/>
            <person name="Barry K."/>
            <person name="Bills G."/>
            <person name="Bluhm B."/>
            <person name="Cannon C."/>
            <person name="Castanera R."/>
            <person name="Culley D."/>
            <person name="Daum C."/>
            <person name="Ezra D."/>
            <person name="Gonzalez J."/>
            <person name="Henrissat B."/>
            <person name="Kuo A."/>
            <person name="Liang C."/>
            <person name="Lipzen A."/>
            <person name="Lutzoni F."/>
            <person name="Magnuson J."/>
            <person name="Mondo S."/>
            <person name="Nolan M."/>
            <person name="Ohm R."/>
            <person name="Pangilinan J."/>
            <person name="Park H.-J."/>
            <person name="Ramirez L."/>
            <person name="Alfaro M."/>
            <person name="Sun H."/>
            <person name="Tritt A."/>
            <person name="Yoshinaga Y."/>
            <person name="Zwiers L.-H."/>
            <person name="Turgeon B."/>
            <person name="Goodwin S."/>
            <person name="Spatafora J."/>
            <person name="Crous P."/>
            <person name="Grigoriev I."/>
        </authorList>
    </citation>
    <scope>NUCLEOTIDE SEQUENCE</scope>
    <source>
        <strain evidence="2">CBS 130266</strain>
    </source>
</reference>
<accession>A0A9P4TSQ8</accession>
<sequence>MAPSTRRLKASRSGNSQNTTAISSQVPKQAIMSHFQTASTQGSGKFDPNLFFYHWNDSLTPQNNDLRTAINKAFGLRPEDDYVYHAVASVTLAQAQVAIDHGDVNGLHAWYRDEIGQQIPPPQLKDIEAYTQIFSPLTSTTKALTALAANAKKGSLRDAIAQHLNSNLLPPASTTRLSLPAKQKTPIKNPYYDIWAWSCRCLEWAGPTDKTVMVRQSHHILPIFYHHFGCVCPTWDALSLITQLAKPPGKAKNIPINGRPIIEIGSGNGYWAHMLRGVGCTVYPVDNAASAWRTTWINDTIITDGIQFLQRPPVDLSGSVGGSGCKDAILLLVYPQVSADFTGRVIRTYQGDYIVVAGTQNGNGFTGFPGETISSWMKRERPQFEKVVQIPLPSFAGKDEALFIFMRRSG</sequence>
<name>A0A9P4TSQ8_9PEZI</name>
<protein>
    <submittedName>
        <fullName evidence="2">Uncharacterized protein</fullName>
    </submittedName>
</protein>